<comment type="caution">
    <text evidence="2">The sequence shown here is derived from an EMBL/GenBank/DDBJ whole genome shotgun (WGS) entry which is preliminary data.</text>
</comment>
<organism evidence="2 3">
    <name type="scientific">Bacillus cytotoxicus</name>
    <dbReference type="NCBI Taxonomy" id="580165"/>
    <lineage>
        <taxon>Bacteria</taxon>
        <taxon>Bacillati</taxon>
        <taxon>Bacillota</taxon>
        <taxon>Bacilli</taxon>
        <taxon>Bacillales</taxon>
        <taxon>Bacillaceae</taxon>
        <taxon>Bacillus</taxon>
        <taxon>Bacillus cereus group</taxon>
    </lineage>
</organism>
<feature type="compositionally biased region" description="Basic residues" evidence="1">
    <location>
        <begin position="1"/>
        <end position="10"/>
    </location>
</feature>
<gene>
    <name evidence="2" type="ORF">BCB44BAC_02712</name>
</gene>
<proteinExistence type="predicted"/>
<feature type="region of interest" description="Disordered" evidence="1">
    <location>
        <begin position="1"/>
        <end position="44"/>
    </location>
</feature>
<name>A0AAX2CIN7_9BACI</name>
<accession>A0AAX2CIN7</accession>
<evidence type="ECO:0000256" key="1">
    <source>
        <dbReference type="SAM" id="MobiDB-lite"/>
    </source>
</evidence>
<protein>
    <recommendedName>
        <fullName evidence="4">Small, acid-soluble spore protein L</fullName>
    </recommendedName>
</protein>
<evidence type="ECO:0000313" key="2">
    <source>
        <dbReference type="EMBL" id="SCL96145.1"/>
    </source>
</evidence>
<dbReference type="GeneID" id="92823191"/>
<evidence type="ECO:0008006" key="4">
    <source>
        <dbReference type="Google" id="ProtNLM"/>
    </source>
</evidence>
<dbReference type="RefSeq" id="WP_255815853.1">
    <property type="nucleotide sequence ID" value="NZ_CP024096.1"/>
</dbReference>
<dbReference type="EMBL" id="FMIK01000034">
    <property type="protein sequence ID" value="SCL96145.1"/>
    <property type="molecule type" value="Genomic_DNA"/>
</dbReference>
<sequence length="44" mass="4790">MAKGNNKRNRGQSNSVNPQGLASDAADQSPKSKLEYRAKTKNTK</sequence>
<evidence type="ECO:0000313" key="3">
    <source>
        <dbReference type="Proteomes" id="UP000242164"/>
    </source>
</evidence>
<dbReference type="Proteomes" id="UP000242164">
    <property type="component" value="Unassembled WGS sequence"/>
</dbReference>
<feature type="compositionally biased region" description="Polar residues" evidence="1">
    <location>
        <begin position="11"/>
        <end position="20"/>
    </location>
</feature>
<dbReference type="AlphaFoldDB" id="A0AAX2CIN7"/>
<reference evidence="2 3" key="1">
    <citation type="submission" date="2016-08" db="EMBL/GenBank/DDBJ databases">
        <authorList>
            <person name="Loux V."/>
            <person name="Rue O."/>
        </authorList>
    </citation>
    <scope>NUCLEOTIDE SEQUENCE [LARGE SCALE GENOMIC DNA]</scope>
    <source>
        <strain evidence="2 3">AFSSA_08CEB44bac</strain>
    </source>
</reference>